<keyword evidence="3" id="KW-1185">Reference proteome</keyword>
<feature type="region of interest" description="Disordered" evidence="1">
    <location>
        <begin position="81"/>
        <end position="140"/>
    </location>
</feature>
<evidence type="ECO:0000313" key="2">
    <source>
        <dbReference type="EMBL" id="KAG0718255.1"/>
    </source>
</evidence>
<name>A0A8J4XZZ1_CHIOP</name>
<sequence length="214" mass="23661">MTSLTTAPQLQTLICYAIQPRPRNMPCPCREANVVIHTAPGRGCKALQQTHPKDNVSDFITNHPRPPNRALVAQGMRVGSELDPQPRSVRGKRGGRIADAKRAASAPASPWPVPSQLQAGSGAAGEIGRKRTASPDTESLEASKRHAAWYACSHRLQPTTGRHRAQTRADAHLTQRVRLGYWNQERSYRRTSRCQVWNHSDAQPVAHWCTTLLS</sequence>
<reference evidence="2" key="1">
    <citation type="submission" date="2020-07" db="EMBL/GenBank/DDBJ databases">
        <title>The High-quality genome of the commercially important snow crab, Chionoecetes opilio.</title>
        <authorList>
            <person name="Jeong J.-H."/>
            <person name="Ryu S."/>
        </authorList>
    </citation>
    <scope>NUCLEOTIDE SEQUENCE</scope>
    <source>
        <strain evidence="2">MADBK_172401_WGS</strain>
        <tissue evidence="2">Digestive gland</tissue>
    </source>
</reference>
<dbReference type="AlphaFoldDB" id="A0A8J4XZZ1"/>
<comment type="caution">
    <text evidence="2">The sequence shown here is derived from an EMBL/GenBank/DDBJ whole genome shotgun (WGS) entry which is preliminary data.</text>
</comment>
<proteinExistence type="predicted"/>
<protein>
    <submittedName>
        <fullName evidence="2">Uncharacterized protein</fullName>
    </submittedName>
</protein>
<accession>A0A8J4XZZ1</accession>
<dbReference type="EMBL" id="JACEEZ010016338">
    <property type="protein sequence ID" value="KAG0718255.1"/>
    <property type="molecule type" value="Genomic_DNA"/>
</dbReference>
<gene>
    <name evidence="2" type="ORF">GWK47_052784</name>
</gene>
<organism evidence="2 3">
    <name type="scientific">Chionoecetes opilio</name>
    <name type="common">Atlantic snow crab</name>
    <name type="synonym">Cancer opilio</name>
    <dbReference type="NCBI Taxonomy" id="41210"/>
    <lineage>
        <taxon>Eukaryota</taxon>
        <taxon>Metazoa</taxon>
        <taxon>Ecdysozoa</taxon>
        <taxon>Arthropoda</taxon>
        <taxon>Crustacea</taxon>
        <taxon>Multicrustacea</taxon>
        <taxon>Malacostraca</taxon>
        <taxon>Eumalacostraca</taxon>
        <taxon>Eucarida</taxon>
        <taxon>Decapoda</taxon>
        <taxon>Pleocyemata</taxon>
        <taxon>Brachyura</taxon>
        <taxon>Eubrachyura</taxon>
        <taxon>Majoidea</taxon>
        <taxon>Majidae</taxon>
        <taxon>Chionoecetes</taxon>
    </lineage>
</organism>
<dbReference type="Proteomes" id="UP000770661">
    <property type="component" value="Unassembled WGS sequence"/>
</dbReference>
<evidence type="ECO:0000256" key="1">
    <source>
        <dbReference type="SAM" id="MobiDB-lite"/>
    </source>
</evidence>
<evidence type="ECO:0000313" key="3">
    <source>
        <dbReference type="Proteomes" id="UP000770661"/>
    </source>
</evidence>